<sequence>MTPTRSGSNYYIQSNGSGPGNSSHKSKRQEFQPRGEAQMEDGRNYTSSQMLARTFETIIESPEAELTAMTVVRSEPFPP</sequence>
<evidence type="ECO:0000313" key="3">
    <source>
        <dbReference type="Proteomes" id="UP000765509"/>
    </source>
</evidence>
<comment type="caution">
    <text evidence="2">The sequence shown here is derived from an EMBL/GenBank/DDBJ whole genome shotgun (WGS) entry which is preliminary data.</text>
</comment>
<proteinExistence type="predicted"/>
<feature type="region of interest" description="Disordered" evidence="1">
    <location>
        <begin position="1"/>
        <end position="46"/>
    </location>
</feature>
<name>A0A9Q3BVF0_9BASI</name>
<accession>A0A9Q3BVF0</accession>
<dbReference type="EMBL" id="AVOT02002889">
    <property type="protein sequence ID" value="MBW0471860.1"/>
    <property type="molecule type" value="Genomic_DNA"/>
</dbReference>
<protein>
    <submittedName>
        <fullName evidence="2">Uncharacterized protein</fullName>
    </submittedName>
</protein>
<dbReference type="AlphaFoldDB" id="A0A9Q3BVF0"/>
<keyword evidence="3" id="KW-1185">Reference proteome</keyword>
<feature type="compositionally biased region" description="Polar residues" evidence="1">
    <location>
        <begin position="1"/>
        <end position="23"/>
    </location>
</feature>
<gene>
    <name evidence="2" type="ORF">O181_011575</name>
</gene>
<reference evidence="2" key="1">
    <citation type="submission" date="2021-03" db="EMBL/GenBank/DDBJ databases">
        <title>Draft genome sequence of rust myrtle Austropuccinia psidii MF-1, a brazilian biotype.</title>
        <authorList>
            <person name="Quecine M.C."/>
            <person name="Pachon D.M.R."/>
            <person name="Bonatelli M.L."/>
            <person name="Correr F.H."/>
            <person name="Franceschini L.M."/>
            <person name="Leite T.F."/>
            <person name="Margarido G.R.A."/>
            <person name="Almeida C.A."/>
            <person name="Ferrarezi J.A."/>
            <person name="Labate C.A."/>
        </authorList>
    </citation>
    <scope>NUCLEOTIDE SEQUENCE</scope>
    <source>
        <strain evidence="2">MF-1</strain>
    </source>
</reference>
<organism evidence="2 3">
    <name type="scientific">Austropuccinia psidii MF-1</name>
    <dbReference type="NCBI Taxonomy" id="1389203"/>
    <lineage>
        <taxon>Eukaryota</taxon>
        <taxon>Fungi</taxon>
        <taxon>Dikarya</taxon>
        <taxon>Basidiomycota</taxon>
        <taxon>Pucciniomycotina</taxon>
        <taxon>Pucciniomycetes</taxon>
        <taxon>Pucciniales</taxon>
        <taxon>Sphaerophragmiaceae</taxon>
        <taxon>Austropuccinia</taxon>
    </lineage>
</organism>
<dbReference type="Proteomes" id="UP000765509">
    <property type="component" value="Unassembled WGS sequence"/>
</dbReference>
<evidence type="ECO:0000256" key="1">
    <source>
        <dbReference type="SAM" id="MobiDB-lite"/>
    </source>
</evidence>
<evidence type="ECO:0000313" key="2">
    <source>
        <dbReference type="EMBL" id="MBW0471860.1"/>
    </source>
</evidence>